<dbReference type="InterPro" id="IPR011761">
    <property type="entry name" value="ATP-grasp"/>
</dbReference>
<dbReference type="SUPFAM" id="SSF56059">
    <property type="entry name" value="Glutathione synthetase ATP-binding domain-like"/>
    <property type="match status" value="1"/>
</dbReference>
<evidence type="ECO:0000256" key="3">
    <source>
        <dbReference type="ARBA" id="ARBA00023316"/>
    </source>
</evidence>
<gene>
    <name evidence="6" type="ORF">A3A78_00030</name>
</gene>
<name>A0A1F4VDI4_UNCKA</name>
<dbReference type="InterPro" id="IPR011095">
    <property type="entry name" value="Dala_Dala_lig_C"/>
</dbReference>
<dbReference type="GO" id="GO:0008716">
    <property type="term" value="F:D-alanine-D-alanine ligase activity"/>
    <property type="evidence" value="ECO:0007669"/>
    <property type="project" value="InterPro"/>
</dbReference>
<feature type="domain" description="ATP-grasp" evidence="5">
    <location>
        <begin position="115"/>
        <end position="322"/>
    </location>
</feature>
<dbReference type="InterPro" id="IPR016185">
    <property type="entry name" value="PreATP-grasp_dom_sf"/>
</dbReference>
<dbReference type="AlphaFoldDB" id="A0A1F4VDI4"/>
<dbReference type="GO" id="GO:0046872">
    <property type="term" value="F:metal ion binding"/>
    <property type="evidence" value="ECO:0007669"/>
    <property type="project" value="InterPro"/>
</dbReference>
<dbReference type="Gene3D" id="3.40.50.20">
    <property type="match status" value="1"/>
</dbReference>
<dbReference type="Pfam" id="PF07478">
    <property type="entry name" value="Dala_Dala_lig_C"/>
    <property type="match status" value="1"/>
</dbReference>
<evidence type="ECO:0000256" key="2">
    <source>
        <dbReference type="ARBA" id="ARBA00022598"/>
    </source>
</evidence>
<evidence type="ECO:0000259" key="5">
    <source>
        <dbReference type="PROSITE" id="PS50975"/>
    </source>
</evidence>
<evidence type="ECO:0000256" key="4">
    <source>
        <dbReference type="PROSITE-ProRule" id="PRU00409"/>
    </source>
</evidence>
<reference evidence="6 7" key="1">
    <citation type="journal article" date="2016" name="Nat. Commun.">
        <title>Thousands of microbial genomes shed light on interconnected biogeochemical processes in an aquifer system.</title>
        <authorList>
            <person name="Anantharaman K."/>
            <person name="Brown C.T."/>
            <person name="Hug L.A."/>
            <person name="Sharon I."/>
            <person name="Castelle C.J."/>
            <person name="Probst A.J."/>
            <person name="Thomas B.C."/>
            <person name="Singh A."/>
            <person name="Wilkins M.J."/>
            <person name="Karaoz U."/>
            <person name="Brodie E.L."/>
            <person name="Williams K.H."/>
            <person name="Hubbard S.S."/>
            <person name="Banfield J.F."/>
        </authorList>
    </citation>
    <scope>NUCLEOTIDE SEQUENCE [LARGE SCALE GENOMIC DNA]</scope>
</reference>
<keyword evidence="4" id="KW-0547">Nucleotide-binding</keyword>
<protein>
    <recommendedName>
        <fullName evidence="5">ATP-grasp domain-containing protein</fullName>
    </recommendedName>
</protein>
<evidence type="ECO:0000256" key="1">
    <source>
        <dbReference type="ARBA" id="ARBA00010871"/>
    </source>
</evidence>
<sequence>MNIKKVAVLYNIVSEIKRGNEIEKLADDDNLNSARDVSRSLNELGYDVTLYEVSCKTLQLLDNIKTDLIFNLLEGFENIPSTYAQITSYIEAINVPITGSTSFSGYLTVDKARTKDYLLKNKIPTPNYQLFISEDDQLKYNLRYPLITKPNTGDASVGITQDSVVKNFNELRERILIIKNEYKDATLAEEYIYGRELEAFAVNTGEETLILPILEGLFIPDESRKWDICDFDHKWGPKSYCEEECPANVSQEVTENINQIVRDTQRIFDIKGYFRLDLRLSQENIPYVVEVNTNPGFDESVLESKLKAYGITYNDLVQMVMDSAAYEFENKYSSQKSFSKSSDLIQL</sequence>
<dbReference type="PROSITE" id="PS50975">
    <property type="entry name" value="ATP_GRASP"/>
    <property type="match status" value="1"/>
</dbReference>
<organism evidence="6 7">
    <name type="scientific">candidate division WWE3 bacterium RIFCSPLOWO2_01_FULL_41_18</name>
    <dbReference type="NCBI Taxonomy" id="1802625"/>
    <lineage>
        <taxon>Bacteria</taxon>
        <taxon>Katanobacteria</taxon>
    </lineage>
</organism>
<comment type="caution">
    <text evidence="6">The sequence shown here is derived from an EMBL/GenBank/DDBJ whole genome shotgun (WGS) entry which is preliminary data.</text>
</comment>
<comment type="similarity">
    <text evidence="1">Belongs to the D-alanine--D-alanine ligase family.</text>
</comment>
<proteinExistence type="inferred from homology"/>
<keyword evidence="4" id="KW-0067">ATP-binding</keyword>
<dbReference type="PANTHER" id="PTHR23132:SF23">
    <property type="entry name" value="D-ALANINE--D-ALANINE LIGASE B"/>
    <property type="match status" value="1"/>
</dbReference>
<evidence type="ECO:0000313" key="6">
    <source>
        <dbReference type="EMBL" id="OGC55342.1"/>
    </source>
</evidence>
<keyword evidence="3" id="KW-0961">Cell wall biogenesis/degradation</keyword>
<dbReference type="EMBL" id="MEVI01000002">
    <property type="protein sequence ID" value="OGC55342.1"/>
    <property type="molecule type" value="Genomic_DNA"/>
</dbReference>
<dbReference type="GO" id="GO:0005524">
    <property type="term" value="F:ATP binding"/>
    <property type="evidence" value="ECO:0007669"/>
    <property type="project" value="UniProtKB-UniRule"/>
</dbReference>
<dbReference type="Gene3D" id="3.30.470.20">
    <property type="entry name" value="ATP-grasp fold, B domain"/>
    <property type="match status" value="1"/>
</dbReference>
<dbReference type="InterPro" id="IPR013815">
    <property type="entry name" value="ATP_grasp_subdomain_1"/>
</dbReference>
<dbReference type="Proteomes" id="UP000176504">
    <property type="component" value="Unassembled WGS sequence"/>
</dbReference>
<evidence type="ECO:0000313" key="7">
    <source>
        <dbReference type="Proteomes" id="UP000176504"/>
    </source>
</evidence>
<dbReference type="SUPFAM" id="SSF52440">
    <property type="entry name" value="PreATP-grasp domain"/>
    <property type="match status" value="1"/>
</dbReference>
<dbReference type="GO" id="GO:0071555">
    <property type="term" value="P:cell wall organization"/>
    <property type="evidence" value="ECO:0007669"/>
    <property type="project" value="UniProtKB-KW"/>
</dbReference>
<dbReference type="Gene3D" id="3.30.1490.20">
    <property type="entry name" value="ATP-grasp fold, A domain"/>
    <property type="match status" value="1"/>
</dbReference>
<dbReference type="PANTHER" id="PTHR23132">
    <property type="entry name" value="D-ALANINE--D-ALANINE LIGASE"/>
    <property type="match status" value="1"/>
</dbReference>
<keyword evidence="2" id="KW-0436">Ligase</keyword>
<accession>A0A1F4VDI4</accession>